<protein>
    <recommendedName>
        <fullName evidence="2">Neutral ceramidase</fullName>
        <ecNumber evidence="2">3.5.1.23</ecNumber>
    </recommendedName>
</protein>
<feature type="compositionally biased region" description="Low complexity" evidence="3">
    <location>
        <begin position="120"/>
        <end position="132"/>
    </location>
</feature>
<dbReference type="Gramene" id="Psat02G0241800-T1">
    <property type="protein sequence ID" value="KAI5435980.1"/>
    <property type="gene ID" value="KIW84_022418"/>
</dbReference>
<dbReference type="InterPro" id="IPR031329">
    <property type="entry name" value="NEUT/ALK_ceramidase_N"/>
</dbReference>
<evidence type="ECO:0000256" key="1">
    <source>
        <dbReference type="PIRSR" id="PIRSR606823-2"/>
    </source>
</evidence>
<keyword evidence="1" id="KW-0862">Zinc</keyword>
<dbReference type="InterPro" id="IPR006823">
    <property type="entry name" value="Ceramidase_alk"/>
</dbReference>
<comment type="catalytic activity">
    <reaction evidence="2">
        <text>an N-acylsphing-4-enine + H2O = sphing-4-enine + a fatty acid</text>
        <dbReference type="Rhea" id="RHEA:20856"/>
        <dbReference type="ChEBI" id="CHEBI:15377"/>
        <dbReference type="ChEBI" id="CHEBI:28868"/>
        <dbReference type="ChEBI" id="CHEBI:52639"/>
        <dbReference type="ChEBI" id="CHEBI:57756"/>
        <dbReference type="EC" id="3.5.1.23"/>
    </reaction>
</comment>
<feature type="domain" description="Neutral/alkaline non-lysosomal ceramidase N-terminal" evidence="4">
    <location>
        <begin position="3"/>
        <end position="50"/>
    </location>
</feature>
<proteinExistence type="inferred from homology"/>
<dbReference type="GO" id="GO:0046512">
    <property type="term" value="P:sphingosine biosynthetic process"/>
    <property type="evidence" value="ECO:0007669"/>
    <property type="project" value="TreeGrafter"/>
</dbReference>
<dbReference type="PANTHER" id="PTHR12670">
    <property type="entry name" value="CERAMIDASE"/>
    <property type="match status" value="1"/>
</dbReference>
<organism evidence="5 6">
    <name type="scientific">Pisum sativum</name>
    <name type="common">Garden pea</name>
    <name type="synonym">Lathyrus oleraceus</name>
    <dbReference type="NCBI Taxonomy" id="3888"/>
    <lineage>
        <taxon>Eukaryota</taxon>
        <taxon>Viridiplantae</taxon>
        <taxon>Streptophyta</taxon>
        <taxon>Embryophyta</taxon>
        <taxon>Tracheophyta</taxon>
        <taxon>Spermatophyta</taxon>
        <taxon>Magnoliopsida</taxon>
        <taxon>eudicotyledons</taxon>
        <taxon>Gunneridae</taxon>
        <taxon>Pentapetalae</taxon>
        <taxon>rosids</taxon>
        <taxon>fabids</taxon>
        <taxon>Fabales</taxon>
        <taxon>Fabaceae</taxon>
        <taxon>Papilionoideae</taxon>
        <taxon>50 kb inversion clade</taxon>
        <taxon>NPAAA clade</taxon>
        <taxon>Hologalegina</taxon>
        <taxon>IRL clade</taxon>
        <taxon>Fabeae</taxon>
        <taxon>Lathyrus</taxon>
    </lineage>
</organism>
<dbReference type="EMBL" id="JAMSHJ010000002">
    <property type="protein sequence ID" value="KAI5435980.1"/>
    <property type="molecule type" value="Genomic_DNA"/>
</dbReference>
<comment type="cofactor">
    <cofactor evidence="1">
        <name>Zn(2+)</name>
        <dbReference type="ChEBI" id="CHEBI:29105"/>
    </cofactor>
    <text evidence="1">Binds 1 zinc ion per subunit.</text>
</comment>
<keyword evidence="2" id="KW-0443">Lipid metabolism</keyword>
<keyword evidence="6" id="KW-1185">Reference proteome</keyword>
<feature type="binding site" evidence="1">
    <location>
        <position position="30"/>
    </location>
    <ligand>
        <name>Zn(2+)</name>
        <dbReference type="ChEBI" id="CHEBI:29105"/>
    </ligand>
</feature>
<evidence type="ECO:0000313" key="5">
    <source>
        <dbReference type="EMBL" id="KAI5435980.1"/>
    </source>
</evidence>
<dbReference type="GO" id="GO:0046872">
    <property type="term" value="F:metal ion binding"/>
    <property type="evidence" value="ECO:0007669"/>
    <property type="project" value="UniProtKB-KW"/>
</dbReference>
<evidence type="ECO:0000259" key="4">
    <source>
        <dbReference type="Pfam" id="PF04734"/>
    </source>
</evidence>
<keyword evidence="2" id="KW-0378">Hydrolase</keyword>
<dbReference type="Pfam" id="PF04734">
    <property type="entry name" value="Ceramidase_alk"/>
    <property type="match status" value="1"/>
</dbReference>
<dbReference type="GO" id="GO:0005576">
    <property type="term" value="C:extracellular region"/>
    <property type="evidence" value="ECO:0007669"/>
    <property type="project" value="TreeGrafter"/>
</dbReference>
<evidence type="ECO:0000313" key="6">
    <source>
        <dbReference type="Proteomes" id="UP001058974"/>
    </source>
</evidence>
<accession>A0A9D5B9X9</accession>
<dbReference type="GO" id="GO:0017040">
    <property type="term" value="F:N-acylsphingosine amidohydrolase activity"/>
    <property type="evidence" value="ECO:0007669"/>
    <property type="project" value="UniProtKB-UniRule"/>
</dbReference>
<feature type="region of interest" description="Disordered" evidence="3">
    <location>
        <begin position="84"/>
        <end position="106"/>
    </location>
</feature>
<gene>
    <name evidence="5" type="ORF">KIW84_022418</name>
</gene>
<dbReference type="AlphaFoldDB" id="A0A9D5B9X9"/>
<feature type="compositionally biased region" description="Polar residues" evidence="3">
    <location>
        <begin position="195"/>
        <end position="205"/>
    </location>
</feature>
<keyword evidence="2" id="KW-0746">Sphingolipid metabolism</keyword>
<reference evidence="5 6" key="1">
    <citation type="journal article" date="2022" name="Nat. Genet.">
        <title>Improved pea reference genome and pan-genome highlight genomic features and evolutionary characteristics.</title>
        <authorList>
            <person name="Yang T."/>
            <person name="Liu R."/>
            <person name="Luo Y."/>
            <person name="Hu S."/>
            <person name="Wang D."/>
            <person name="Wang C."/>
            <person name="Pandey M.K."/>
            <person name="Ge S."/>
            <person name="Xu Q."/>
            <person name="Li N."/>
            <person name="Li G."/>
            <person name="Huang Y."/>
            <person name="Saxena R.K."/>
            <person name="Ji Y."/>
            <person name="Li M."/>
            <person name="Yan X."/>
            <person name="He Y."/>
            <person name="Liu Y."/>
            <person name="Wang X."/>
            <person name="Xiang C."/>
            <person name="Varshney R.K."/>
            <person name="Ding H."/>
            <person name="Gao S."/>
            <person name="Zong X."/>
        </authorList>
    </citation>
    <scope>NUCLEOTIDE SEQUENCE [LARGE SCALE GENOMIC DNA]</scope>
    <source>
        <strain evidence="5 6">cv. Zhongwan 6</strain>
    </source>
</reference>
<comment type="caution">
    <text evidence="5">The sequence shown here is derived from an EMBL/GenBank/DDBJ whole genome shotgun (WGS) entry which is preliminary data.</text>
</comment>
<name>A0A9D5B9X9_PEA</name>
<evidence type="ECO:0000256" key="3">
    <source>
        <dbReference type="SAM" id="MobiDB-lite"/>
    </source>
</evidence>
<sequence>MKLLYDWAPSIPPIQIFRIGQFSILSVPGEFTTMAGRRLRDAVKTVLSVRGAKIRGCFYAFWSTHFECLHSRIQEARARPHQRSACKIRPATARPPQQANRFTNTCSNDERDVLVDKFVSSSSNQDLQSSSSGETMIKSEKVQDAPSASERPHATEPAKTAHLGLGMSGLERKRRTKLQPPVGKGAGDGSSGSSINQSLETRTDSQNILQTPDASIASKGHLSVSNLLDYINLNHDTNEPVSTAATVAKKTVTVKHSNKTYHGCDDCYLKKTIESTNKIVAFYLEKKESVHPDGSLGNSLGDVNRLLGGGDDHRVAETTVAFISSIVCENTDKISTNLPSGVVISRDLLDDCETENPLAIQSHLNLALLDLEDDAVSISSTEQSVSLEVYLQGRHFFTVISWSVI</sequence>
<dbReference type="GO" id="GO:0042759">
    <property type="term" value="P:long-chain fatty acid biosynthetic process"/>
    <property type="evidence" value="ECO:0007669"/>
    <property type="project" value="TreeGrafter"/>
</dbReference>
<dbReference type="PANTHER" id="PTHR12670:SF1">
    <property type="entry name" value="NEUTRAL CERAMIDASE"/>
    <property type="match status" value="1"/>
</dbReference>
<dbReference type="GO" id="GO:0016020">
    <property type="term" value="C:membrane"/>
    <property type="evidence" value="ECO:0007669"/>
    <property type="project" value="GOC"/>
</dbReference>
<feature type="compositionally biased region" description="Polar residues" evidence="3">
    <location>
        <begin position="95"/>
        <end position="106"/>
    </location>
</feature>
<dbReference type="EC" id="3.5.1.23" evidence="2"/>
<dbReference type="Proteomes" id="UP001058974">
    <property type="component" value="Chromosome 2"/>
</dbReference>
<evidence type="ECO:0000256" key="2">
    <source>
        <dbReference type="RuleBase" id="RU366019"/>
    </source>
</evidence>
<keyword evidence="1" id="KW-0479">Metal-binding</keyword>
<dbReference type="GO" id="GO:0046514">
    <property type="term" value="P:ceramide catabolic process"/>
    <property type="evidence" value="ECO:0007669"/>
    <property type="project" value="InterPro"/>
</dbReference>
<comment type="similarity">
    <text evidence="2">Belongs to the neutral ceramidase family.</text>
</comment>
<feature type="region of interest" description="Disordered" evidence="3">
    <location>
        <begin position="119"/>
        <end position="205"/>
    </location>
</feature>